<accession>A0A1W6BV08</accession>
<dbReference type="AlphaFoldDB" id="A0A1W6BV08"/>
<dbReference type="eggNOG" id="ENOG5031B1C">
    <property type="taxonomic scope" value="Bacteria"/>
</dbReference>
<dbReference type="STRING" id="1121267.CCUN_0259"/>
<feature type="coiled-coil region" evidence="1">
    <location>
        <begin position="8"/>
        <end position="76"/>
    </location>
</feature>
<dbReference type="Proteomes" id="UP000192902">
    <property type="component" value="Chromosome"/>
</dbReference>
<proteinExistence type="predicted"/>
<keyword evidence="1" id="KW-0175">Coiled coil</keyword>
<organism evidence="2 3">
    <name type="scientific">Campylobacter cuniculorum DSM 23162 = LMG 24588</name>
    <dbReference type="NCBI Taxonomy" id="1121267"/>
    <lineage>
        <taxon>Bacteria</taxon>
        <taxon>Pseudomonadati</taxon>
        <taxon>Campylobacterota</taxon>
        <taxon>Epsilonproteobacteria</taxon>
        <taxon>Campylobacterales</taxon>
        <taxon>Campylobacteraceae</taxon>
        <taxon>Campylobacter</taxon>
    </lineage>
</organism>
<dbReference type="EMBL" id="CP020867">
    <property type="protein sequence ID" value="ARJ55914.1"/>
    <property type="molecule type" value="Genomic_DNA"/>
</dbReference>
<evidence type="ECO:0000256" key="1">
    <source>
        <dbReference type="SAM" id="Coils"/>
    </source>
</evidence>
<dbReference type="RefSeq" id="WP_027305021.1">
    <property type="nucleotide sequence ID" value="NZ_CP020867.1"/>
</dbReference>
<evidence type="ECO:0000313" key="2">
    <source>
        <dbReference type="EMBL" id="ARJ55914.1"/>
    </source>
</evidence>
<protein>
    <submittedName>
        <fullName evidence="2">Uncharacterized protein</fullName>
    </submittedName>
</protein>
<gene>
    <name evidence="2" type="ORF">CCUN_0259</name>
</gene>
<name>A0A1W6BV08_9BACT</name>
<reference evidence="2 3" key="1">
    <citation type="submission" date="2017-04" db="EMBL/GenBank/DDBJ databases">
        <title>Complete genome sequence of the Campylobacter cuniculorum type strain LMG24588.</title>
        <authorList>
            <person name="Miller W.G."/>
            <person name="Yee E."/>
            <person name="Revez J."/>
            <person name="Bono J.L."/>
            <person name="Rossi M."/>
        </authorList>
    </citation>
    <scope>NUCLEOTIDE SEQUENCE [LARGE SCALE GENOMIC DNA]</scope>
    <source>
        <strain evidence="2 3">LMG 24588</strain>
    </source>
</reference>
<sequence length="305" mass="35219">MDYASVELENITQIVEKLNALFESAKSEFDTQKKSFKEELDAIKSKMINDLVFENAKKIKNELDTKKEELQTYIIAQTAQSYEDNKEDLIKSINIDYDALLSQNATQFLALAQKQLNAALDNEFKKEKYTNILKTFEKDALNALKHTQERFNEDLIALDLKALATAYIQKQVQKDFKTLEALVLKEQKSEIAKQLLNHFLHQNATQELIKESLSAILEQNFTQKSLKEHIEARLIDINHHLVDKIMGTRELFKTNFIQNLVLASLSLKNELSLICENMDALNRLKVKEKGIEDETLHFQGKLKVE</sequence>
<evidence type="ECO:0000313" key="3">
    <source>
        <dbReference type="Proteomes" id="UP000192902"/>
    </source>
</evidence>
<dbReference type="KEGG" id="ccun:CCUN_0259"/>